<dbReference type="AlphaFoldDB" id="A0A060WG89"/>
<evidence type="ECO:0000313" key="3">
    <source>
        <dbReference type="EMBL" id="CDQ64219.1"/>
    </source>
</evidence>
<feature type="region of interest" description="Disordered" evidence="1">
    <location>
        <begin position="117"/>
        <end position="139"/>
    </location>
</feature>
<reference evidence="3" key="1">
    <citation type="journal article" date="2014" name="Nat. Commun.">
        <title>The rainbow trout genome provides novel insights into evolution after whole-genome duplication in vertebrates.</title>
        <authorList>
            <person name="Berthelot C."/>
            <person name="Brunet F."/>
            <person name="Chalopin D."/>
            <person name="Juanchich A."/>
            <person name="Bernard M."/>
            <person name="Noel B."/>
            <person name="Bento P."/>
            <person name="Da Silva C."/>
            <person name="Labadie K."/>
            <person name="Alberti A."/>
            <person name="Aury J.M."/>
            <person name="Louis A."/>
            <person name="Dehais P."/>
            <person name="Bardou P."/>
            <person name="Montfort J."/>
            <person name="Klopp C."/>
            <person name="Cabau C."/>
            <person name="Gaspin C."/>
            <person name="Thorgaard G.H."/>
            <person name="Boussaha M."/>
            <person name="Quillet E."/>
            <person name="Guyomard R."/>
            <person name="Galiana D."/>
            <person name="Bobe J."/>
            <person name="Volff J.N."/>
            <person name="Genet C."/>
            <person name="Wincker P."/>
            <person name="Jaillon O."/>
            <person name="Roest Crollius H."/>
            <person name="Guiguen Y."/>
        </authorList>
    </citation>
    <scope>NUCLEOTIDE SEQUENCE [LARGE SCALE GENOMIC DNA]</scope>
</reference>
<feature type="signal peptide" evidence="2">
    <location>
        <begin position="1"/>
        <end position="16"/>
    </location>
</feature>
<feature type="chain" id="PRO_5001589956" evidence="2">
    <location>
        <begin position="17"/>
        <end position="213"/>
    </location>
</feature>
<dbReference type="STRING" id="8022.A0A060WG89"/>
<dbReference type="EMBL" id="FR904463">
    <property type="protein sequence ID" value="CDQ64219.1"/>
    <property type="molecule type" value="Genomic_DNA"/>
</dbReference>
<evidence type="ECO:0000256" key="2">
    <source>
        <dbReference type="SAM" id="SignalP"/>
    </source>
</evidence>
<keyword evidence="2" id="KW-0732">Signal</keyword>
<gene>
    <name evidence="3" type="ORF">GSONMT00070639001</name>
</gene>
<name>A0A060WG89_ONCMY</name>
<proteinExistence type="predicted"/>
<protein>
    <submittedName>
        <fullName evidence="3">Uncharacterized protein</fullName>
    </submittedName>
</protein>
<reference evidence="3" key="2">
    <citation type="submission" date="2014-03" db="EMBL/GenBank/DDBJ databases">
        <authorList>
            <person name="Genoscope - CEA"/>
        </authorList>
    </citation>
    <scope>NUCLEOTIDE SEQUENCE</scope>
</reference>
<dbReference type="Proteomes" id="UP000193380">
    <property type="component" value="Unassembled WGS sequence"/>
</dbReference>
<sequence length="213" mass="21900">MISVVLLMCLLGFSLAAPTPDSGSDEQVAAHANEALRWMELYRMYGSLGQLAAPAQPPMLNAPAAAPAAPAQDPKFFYPPSPMNSDEEAPVPRYGGYGRYYLYPGLAAPAAPAVPLNSDEVGEDEAATEAEAEPAVDHAAEEPAVVDTAAPVDPADAAPVDPAMDVPIDVVIPAAVDIPATVATDIIVVDPALIAPIDTIVVAGPLDPTLPVM</sequence>
<feature type="compositionally biased region" description="Low complexity" evidence="1">
    <location>
        <begin position="62"/>
        <end position="71"/>
    </location>
</feature>
<evidence type="ECO:0000313" key="4">
    <source>
        <dbReference type="Proteomes" id="UP000193380"/>
    </source>
</evidence>
<organism evidence="3 4">
    <name type="scientific">Oncorhynchus mykiss</name>
    <name type="common">Rainbow trout</name>
    <name type="synonym">Salmo gairdneri</name>
    <dbReference type="NCBI Taxonomy" id="8022"/>
    <lineage>
        <taxon>Eukaryota</taxon>
        <taxon>Metazoa</taxon>
        <taxon>Chordata</taxon>
        <taxon>Craniata</taxon>
        <taxon>Vertebrata</taxon>
        <taxon>Euteleostomi</taxon>
        <taxon>Actinopterygii</taxon>
        <taxon>Neopterygii</taxon>
        <taxon>Teleostei</taxon>
        <taxon>Protacanthopterygii</taxon>
        <taxon>Salmoniformes</taxon>
        <taxon>Salmonidae</taxon>
        <taxon>Salmoninae</taxon>
        <taxon>Oncorhynchus</taxon>
    </lineage>
</organism>
<dbReference type="PaxDb" id="8022-A0A060WG89"/>
<evidence type="ECO:0000256" key="1">
    <source>
        <dbReference type="SAM" id="MobiDB-lite"/>
    </source>
</evidence>
<accession>A0A060WG89</accession>
<feature type="compositionally biased region" description="Acidic residues" evidence="1">
    <location>
        <begin position="120"/>
        <end position="134"/>
    </location>
</feature>
<feature type="region of interest" description="Disordered" evidence="1">
    <location>
        <begin position="62"/>
        <end position="89"/>
    </location>
</feature>